<accession>A0A1M4Y741</accession>
<organism evidence="2 3">
    <name type="scientific">Dysgonomonas macrotermitis</name>
    <dbReference type="NCBI Taxonomy" id="1346286"/>
    <lineage>
        <taxon>Bacteria</taxon>
        <taxon>Pseudomonadati</taxon>
        <taxon>Bacteroidota</taxon>
        <taxon>Bacteroidia</taxon>
        <taxon>Bacteroidales</taxon>
        <taxon>Dysgonomonadaceae</taxon>
        <taxon>Dysgonomonas</taxon>
    </lineage>
</organism>
<gene>
    <name evidence="2" type="ORF">SAMN05444362_10391</name>
</gene>
<keyword evidence="1" id="KW-1133">Transmembrane helix</keyword>
<dbReference type="Proteomes" id="UP000184480">
    <property type="component" value="Unassembled WGS sequence"/>
</dbReference>
<dbReference type="Pfam" id="PF13644">
    <property type="entry name" value="DKNYY"/>
    <property type="match status" value="1"/>
</dbReference>
<evidence type="ECO:0000313" key="2">
    <source>
        <dbReference type="EMBL" id="SHF01489.1"/>
    </source>
</evidence>
<dbReference type="OrthoDB" id="1318779at2"/>
<proteinExistence type="predicted"/>
<protein>
    <submittedName>
        <fullName evidence="2">DKNYY family protein</fullName>
    </submittedName>
</protein>
<feature type="transmembrane region" description="Helical" evidence="1">
    <location>
        <begin position="12"/>
        <end position="32"/>
    </location>
</feature>
<feature type="transmembrane region" description="Helical" evidence="1">
    <location>
        <begin position="188"/>
        <end position="206"/>
    </location>
</feature>
<keyword evidence="1" id="KW-0472">Membrane</keyword>
<dbReference type="InterPro" id="IPR027375">
    <property type="entry name" value="DKNYY"/>
</dbReference>
<keyword evidence="1" id="KW-0812">Transmembrane</keyword>
<dbReference type="AlphaFoldDB" id="A0A1M4Y741"/>
<feature type="transmembrane region" description="Helical" evidence="1">
    <location>
        <begin position="38"/>
        <end position="57"/>
    </location>
</feature>
<sequence length="431" mass="50669">MSGGRTYKLRKFSPTAILIALGLIFVFYFAIYAVYPRIISAFVGMIMLAFVVMFVMFRYGVTYRLTLDDGILSIGIFERGRRRIEIRDITTIMYKQEGGNKTIELYIRPAEKIFMCNSLRQEELFKRFLVDLLSRKQWIQANEHSWIEHVNGMPLNNYTCEYIDKVQASDFSSAPIEIRKKSKGSNPFVVGALVFVCFFCIVPFLFNPKEFYSQEDGKVYYGDKEIIDVDVPTFSTMSYNVAKDSLHVYYKGEVREELDASTFNWIEQDLYRDTSGVYVEVHKLFSPDHLKKLDYIDANKFRKVGYFFKDDKRVYQIDTYEEDRLSTVVPVADMDVPTFGVSGVSPYWYFDKNHVYYFYMDGMDMCLAVTDEIDPKTFEVLSQMVARDANHAYLYRGGQYKIWRNMDMSTFKKIDEYTFEDKYGRYSSRNE</sequence>
<dbReference type="EMBL" id="FQUC01000003">
    <property type="protein sequence ID" value="SHF01489.1"/>
    <property type="molecule type" value="Genomic_DNA"/>
</dbReference>
<evidence type="ECO:0000313" key="3">
    <source>
        <dbReference type="Proteomes" id="UP000184480"/>
    </source>
</evidence>
<keyword evidence="3" id="KW-1185">Reference proteome</keyword>
<reference evidence="3" key="1">
    <citation type="submission" date="2016-11" db="EMBL/GenBank/DDBJ databases">
        <authorList>
            <person name="Varghese N."/>
            <person name="Submissions S."/>
        </authorList>
    </citation>
    <scope>NUCLEOTIDE SEQUENCE [LARGE SCALE GENOMIC DNA]</scope>
    <source>
        <strain evidence="3">DSM 27370</strain>
    </source>
</reference>
<dbReference type="RefSeq" id="WP_062177311.1">
    <property type="nucleotide sequence ID" value="NZ_BBXL01000003.1"/>
</dbReference>
<evidence type="ECO:0000256" key="1">
    <source>
        <dbReference type="SAM" id="Phobius"/>
    </source>
</evidence>
<name>A0A1M4Y741_9BACT</name>